<evidence type="ECO:0000256" key="8">
    <source>
        <dbReference type="SAM" id="Phobius"/>
    </source>
</evidence>
<keyword evidence="10" id="KW-1185">Reference proteome</keyword>
<dbReference type="PANTHER" id="PTHR11923">
    <property type="entry name" value="SCAVENGER RECEPTOR CLASS B TYPE-1 SR-B1"/>
    <property type="match status" value="1"/>
</dbReference>
<feature type="compositionally biased region" description="Polar residues" evidence="7">
    <location>
        <begin position="808"/>
        <end position="822"/>
    </location>
</feature>
<feature type="region of interest" description="Disordered" evidence="7">
    <location>
        <begin position="712"/>
        <end position="736"/>
    </location>
</feature>
<dbReference type="EMBL" id="CAXHTA020000020">
    <property type="protein sequence ID" value="CAL5229293.1"/>
    <property type="molecule type" value="Genomic_DNA"/>
</dbReference>
<evidence type="ECO:0000313" key="9">
    <source>
        <dbReference type="EMBL" id="CAL5229293.1"/>
    </source>
</evidence>
<dbReference type="Proteomes" id="UP001497392">
    <property type="component" value="Unassembled WGS sequence"/>
</dbReference>
<comment type="similarity">
    <text evidence="2">Belongs to the CD36 family.</text>
</comment>
<keyword evidence="6" id="KW-0325">Glycoprotein</keyword>
<feature type="transmembrane region" description="Helical" evidence="8">
    <location>
        <begin position="555"/>
        <end position="574"/>
    </location>
</feature>
<comment type="subcellular location">
    <subcellularLocation>
        <location evidence="1">Membrane</location>
    </subcellularLocation>
</comment>
<evidence type="ECO:0000256" key="5">
    <source>
        <dbReference type="ARBA" id="ARBA00023136"/>
    </source>
</evidence>
<protein>
    <submittedName>
        <fullName evidence="9">G12591 protein</fullName>
    </submittedName>
</protein>
<evidence type="ECO:0000256" key="2">
    <source>
        <dbReference type="ARBA" id="ARBA00010532"/>
    </source>
</evidence>
<keyword evidence="5 8" id="KW-0472">Membrane</keyword>
<gene>
    <name evidence="9" type="primary">g12591</name>
    <name evidence="9" type="ORF">VP750_LOCUS11199</name>
</gene>
<dbReference type="PANTHER" id="PTHR11923:SF51">
    <property type="entry name" value="LYSOSOME MEMBRANE PROTEIN 2"/>
    <property type="match status" value="1"/>
</dbReference>
<organism evidence="9 10">
    <name type="scientific">Coccomyxa viridis</name>
    <dbReference type="NCBI Taxonomy" id="1274662"/>
    <lineage>
        <taxon>Eukaryota</taxon>
        <taxon>Viridiplantae</taxon>
        <taxon>Chlorophyta</taxon>
        <taxon>core chlorophytes</taxon>
        <taxon>Trebouxiophyceae</taxon>
        <taxon>Trebouxiophyceae incertae sedis</taxon>
        <taxon>Coccomyxaceae</taxon>
        <taxon>Coccomyxa</taxon>
    </lineage>
</organism>
<accession>A0ABP1GF07</accession>
<feature type="compositionally biased region" description="Low complexity" evidence="7">
    <location>
        <begin position="769"/>
        <end position="791"/>
    </location>
</feature>
<keyword evidence="3 8" id="KW-0812">Transmembrane</keyword>
<evidence type="ECO:0000256" key="3">
    <source>
        <dbReference type="ARBA" id="ARBA00022692"/>
    </source>
</evidence>
<dbReference type="Pfam" id="PF01130">
    <property type="entry name" value="CD36"/>
    <property type="match status" value="2"/>
</dbReference>
<proteinExistence type="inferred from homology"/>
<evidence type="ECO:0000256" key="7">
    <source>
        <dbReference type="SAM" id="MobiDB-lite"/>
    </source>
</evidence>
<evidence type="ECO:0000313" key="10">
    <source>
        <dbReference type="Proteomes" id="UP001497392"/>
    </source>
</evidence>
<sequence>MQWLNGTHPPAFQELGPYVYNVYEYRYNVVFSETYASVSYTNHNFQVFSQAESCVGCSLSDTFVGINRAYLAVVKSNGGQELNLLLPSVVLTLSATYNGILVAVQQQNRTLPGSAQHDLTVQQWVACNLLTHVTGGELCATKEAPSVSISLQSGAALLQRFLGNASAADAQGSDPAARAAVTAFVHSPPQSQAALYNLTAQQVLAVQRYLEGLTRAFVAPAFEANVLGPFGGPNSGGLVAARTVGQWIDGWTDPILAAAFGANSTASQVRLAFAWPSAIAPMQTYGKNTSRLSHKDDLLIFERNITTGNTAAQDIPQQSLGYAGYPIVEVLRTAPAPDEAITRGSQSIPVHGADGGLAFGPTPDPQDRQTVFDATFDRPINASFTGKWVDVKGIKAMLYGLATEALTSCSASASSDPAQRCIYPDTLNGTWNVSLTYASDTVITLPHFLGADETLPRSTAFDFSPDADLHSYSFGVDPITGITVYGFKGFQFVHLVRPTDIFYPRLWTNPDLALGGAWMPSYWVRSRFEPADAVAATFRFGLLLQATLKVVFSDAVPVFGGLMIIIAVWSLLVSRRARKEHAEMKRRRKSKARDPKLKGDELDDLAQQAADEGDSPGAWPLVGEIRHSKAWLAPIDGHLSDSLTFPAMPALNRQGSQVPLLQLHKLEAEGREVELISTGRHQADDMSGGSQEHIGWGGNLRAMRTYSEEASHLDHPPFRPTLLSEPGTRQVDEGGSTLEAVIVQRRSTMRTSWGVLMDTSKSDIGGLASRMSQGSSSSSSGKASRGGSRKPSTLELSTITEESHAESRSSLTASGKRPTSVSWADLQPLGNLGEGDDSWGNAENAFAS</sequence>
<reference evidence="9 10" key="1">
    <citation type="submission" date="2024-06" db="EMBL/GenBank/DDBJ databases">
        <authorList>
            <person name="Kraege A."/>
            <person name="Thomma B."/>
        </authorList>
    </citation>
    <scope>NUCLEOTIDE SEQUENCE [LARGE SCALE GENOMIC DNA]</scope>
</reference>
<comment type="caution">
    <text evidence="9">The sequence shown here is derived from an EMBL/GenBank/DDBJ whole genome shotgun (WGS) entry which is preliminary data.</text>
</comment>
<evidence type="ECO:0000256" key="4">
    <source>
        <dbReference type="ARBA" id="ARBA00022989"/>
    </source>
</evidence>
<name>A0ABP1GF07_9CHLO</name>
<dbReference type="InterPro" id="IPR002159">
    <property type="entry name" value="CD36_fam"/>
</dbReference>
<keyword evidence="4 8" id="KW-1133">Transmembrane helix</keyword>
<evidence type="ECO:0000256" key="6">
    <source>
        <dbReference type="ARBA" id="ARBA00023180"/>
    </source>
</evidence>
<evidence type="ECO:0000256" key="1">
    <source>
        <dbReference type="ARBA" id="ARBA00004370"/>
    </source>
</evidence>
<feature type="region of interest" description="Disordered" evidence="7">
    <location>
        <begin position="764"/>
        <end position="848"/>
    </location>
</feature>